<gene>
    <name evidence="2" type="ORF">NIES267_64280</name>
</gene>
<protein>
    <submittedName>
        <fullName evidence="2">Uncharacterized protein</fullName>
    </submittedName>
</protein>
<organism evidence="2 3">
    <name type="scientific">Calothrix parasitica NIES-267</name>
    <dbReference type="NCBI Taxonomy" id="1973488"/>
    <lineage>
        <taxon>Bacteria</taxon>
        <taxon>Bacillati</taxon>
        <taxon>Cyanobacteriota</taxon>
        <taxon>Cyanophyceae</taxon>
        <taxon>Nostocales</taxon>
        <taxon>Calotrichaceae</taxon>
        <taxon>Calothrix</taxon>
    </lineage>
</organism>
<evidence type="ECO:0000313" key="3">
    <source>
        <dbReference type="Proteomes" id="UP000218418"/>
    </source>
</evidence>
<dbReference type="AlphaFoldDB" id="A0A1Z4M0E4"/>
<feature type="transmembrane region" description="Helical" evidence="1">
    <location>
        <begin position="12"/>
        <end position="35"/>
    </location>
</feature>
<dbReference type="Proteomes" id="UP000218418">
    <property type="component" value="Chromosome"/>
</dbReference>
<evidence type="ECO:0000256" key="1">
    <source>
        <dbReference type="SAM" id="Phobius"/>
    </source>
</evidence>
<reference evidence="2 3" key="1">
    <citation type="submission" date="2017-06" db="EMBL/GenBank/DDBJ databases">
        <title>Genome sequencing of cyanobaciteial culture collection at National Institute for Environmental Studies (NIES).</title>
        <authorList>
            <person name="Hirose Y."/>
            <person name="Shimura Y."/>
            <person name="Fujisawa T."/>
            <person name="Nakamura Y."/>
            <person name="Kawachi M."/>
        </authorList>
    </citation>
    <scope>NUCLEOTIDE SEQUENCE [LARGE SCALE GENOMIC DNA]</scope>
    <source>
        <strain evidence="2 3">NIES-267</strain>
    </source>
</reference>
<evidence type="ECO:0000313" key="2">
    <source>
        <dbReference type="EMBL" id="BAY86917.1"/>
    </source>
</evidence>
<keyword evidence="1" id="KW-0472">Membrane</keyword>
<sequence>MSQQEDKNTIKIDPATVVLIIFALIAIPLLITGFVG</sequence>
<accession>A0A1Z4M0E4</accession>
<proteinExistence type="predicted"/>
<keyword evidence="3" id="KW-1185">Reference proteome</keyword>
<keyword evidence="1" id="KW-1133">Transmembrane helix</keyword>
<keyword evidence="1" id="KW-0812">Transmembrane</keyword>
<dbReference type="EMBL" id="AP018227">
    <property type="protein sequence ID" value="BAY86917.1"/>
    <property type="molecule type" value="Genomic_DNA"/>
</dbReference>
<name>A0A1Z4M0E4_9CYAN</name>